<organism evidence="3 4">
    <name type="scientific">Anaerobacillus alkalidiazotrophicus</name>
    <dbReference type="NCBI Taxonomy" id="472963"/>
    <lineage>
        <taxon>Bacteria</taxon>
        <taxon>Bacillati</taxon>
        <taxon>Bacillota</taxon>
        <taxon>Bacilli</taxon>
        <taxon>Bacillales</taxon>
        <taxon>Bacillaceae</taxon>
        <taxon>Anaerobacillus</taxon>
    </lineage>
</organism>
<evidence type="ECO:0000313" key="4">
    <source>
        <dbReference type="Proteomes" id="UP000180057"/>
    </source>
</evidence>
<sequence length="371" mass="41624">MEYKNLDLTRKLRHHLHMHPELSNQEIWTKQHLIDFLKAHTKLEIVDKGRWFYAIYRAGEDKKNIAFRADFDALPIEETILLPYASKIPGVSHKCGHDGHSACLAGFALEIDQKGADKNIFFLFQHAEETGDGALQCVSFIKENHIEEIFAFHNMSGMALNSVHVIDGTAHCASKGMTIHMEGTPAHASQPEDGVNPAFAIAKIIDAIPRLTSSMNNKGLVLCTVVQVNVGESAFGVSASKGELLLTIRAFYEEELDKLQKNLENLSLSLSEQYGLKTSFSYRDIFPETVNDKESSDKIRQVCQKKGIPLVEMKEAFRASEDFGHYLKETKGAICYIGNGEDYPHIHTVKYDFPDEIIEIAVELFKGLAKL</sequence>
<dbReference type="InterPro" id="IPR011650">
    <property type="entry name" value="Peptidase_M20_dimer"/>
</dbReference>
<name>A0A1S2MAR1_9BACI</name>
<dbReference type="Pfam" id="PF01546">
    <property type="entry name" value="Peptidase_M20"/>
    <property type="match status" value="1"/>
</dbReference>
<dbReference type="InterPro" id="IPR017439">
    <property type="entry name" value="Amidohydrolase"/>
</dbReference>
<keyword evidence="1" id="KW-0479">Metal-binding</keyword>
<evidence type="ECO:0000313" key="3">
    <source>
        <dbReference type="EMBL" id="OIJ21674.1"/>
    </source>
</evidence>
<comment type="caution">
    <text evidence="3">The sequence shown here is derived from an EMBL/GenBank/DDBJ whole genome shotgun (WGS) entry which is preliminary data.</text>
</comment>
<dbReference type="SUPFAM" id="SSF55031">
    <property type="entry name" value="Bacterial exopeptidase dimerisation domain"/>
    <property type="match status" value="1"/>
</dbReference>
<accession>A0A1S2MAR1</accession>
<gene>
    <name evidence="3" type="ORF">BKP45_02830</name>
</gene>
<evidence type="ECO:0000259" key="2">
    <source>
        <dbReference type="Pfam" id="PF07687"/>
    </source>
</evidence>
<comment type="cofactor">
    <cofactor evidence="1">
        <name>Mn(2+)</name>
        <dbReference type="ChEBI" id="CHEBI:29035"/>
    </cofactor>
    <text evidence="1">The Mn(2+) ion enhances activity.</text>
</comment>
<evidence type="ECO:0000256" key="1">
    <source>
        <dbReference type="PIRSR" id="PIRSR005962-1"/>
    </source>
</evidence>
<dbReference type="InterPro" id="IPR002933">
    <property type="entry name" value="Peptidase_M20"/>
</dbReference>
<dbReference type="AlphaFoldDB" id="A0A1S2MAR1"/>
<feature type="binding site" evidence="1">
    <location>
        <position position="129"/>
    </location>
    <ligand>
        <name>Mn(2+)</name>
        <dbReference type="ChEBI" id="CHEBI:29035"/>
        <label>2</label>
    </ligand>
</feature>
<dbReference type="Gene3D" id="3.30.70.360">
    <property type="match status" value="1"/>
</dbReference>
<dbReference type="InterPro" id="IPR036264">
    <property type="entry name" value="Bact_exopeptidase_dim_dom"/>
</dbReference>
<dbReference type="Pfam" id="PF07687">
    <property type="entry name" value="M20_dimer"/>
    <property type="match status" value="1"/>
</dbReference>
<dbReference type="Gene3D" id="3.40.630.10">
    <property type="entry name" value="Zn peptidases"/>
    <property type="match status" value="1"/>
</dbReference>
<reference evidence="3 4" key="1">
    <citation type="submission" date="2016-10" db="EMBL/GenBank/DDBJ databases">
        <title>Draft genome sequences of four alkaliphilic bacteria belonging to the Anaerobacillus genus.</title>
        <authorList>
            <person name="Bassil N.M."/>
            <person name="Lloyd J.R."/>
        </authorList>
    </citation>
    <scope>NUCLEOTIDE SEQUENCE [LARGE SCALE GENOMIC DNA]</scope>
    <source>
        <strain evidence="3 4">DSM 22531</strain>
    </source>
</reference>
<feature type="binding site" evidence="1">
    <location>
        <position position="347"/>
    </location>
    <ligand>
        <name>Mn(2+)</name>
        <dbReference type="ChEBI" id="CHEBI:29035"/>
        <label>2</label>
    </ligand>
</feature>
<keyword evidence="1" id="KW-0464">Manganese</keyword>
<protein>
    <submittedName>
        <fullName evidence="3">Amidohydrolase</fullName>
    </submittedName>
</protein>
<dbReference type="STRING" id="472963.BKP45_02830"/>
<keyword evidence="4" id="KW-1185">Reference proteome</keyword>
<dbReference type="PANTHER" id="PTHR11014:SF169">
    <property type="entry name" value="CLAN MH, FAMILY M20, PEPTIDASE T-LIKE METALLOPEPTIDASE"/>
    <property type="match status" value="1"/>
</dbReference>
<feature type="binding site" evidence="1">
    <location>
        <position position="97"/>
    </location>
    <ligand>
        <name>Mn(2+)</name>
        <dbReference type="ChEBI" id="CHEBI:29035"/>
        <label>2</label>
    </ligand>
</feature>
<dbReference type="PANTHER" id="PTHR11014">
    <property type="entry name" value="PEPTIDASE M20 FAMILY MEMBER"/>
    <property type="match status" value="1"/>
</dbReference>
<dbReference type="Proteomes" id="UP000180057">
    <property type="component" value="Unassembled WGS sequence"/>
</dbReference>
<dbReference type="NCBIfam" id="TIGR01891">
    <property type="entry name" value="amidohydrolases"/>
    <property type="match status" value="1"/>
</dbReference>
<dbReference type="PIRSF" id="PIRSF005962">
    <property type="entry name" value="Pept_M20D_amidohydro"/>
    <property type="match status" value="1"/>
</dbReference>
<proteinExistence type="predicted"/>
<feature type="domain" description="Peptidase M20 dimerisation" evidence="2">
    <location>
        <begin position="170"/>
        <end position="266"/>
    </location>
</feature>
<dbReference type="SUPFAM" id="SSF53187">
    <property type="entry name" value="Zn-dependent exopeptidases"/>
    <property type="match status" value="1"/>
</dbReference>
<dbReference type="GO" id="GO:0046872">
    <property type="term" value="F:metal ion binding"/>
    <property type="evidence" value="ECO:0007669"/>
    <property type="project" value="UniProtKB-KW"/>
</dbReference>
<dbReference type="RefSeq" id="WP_071388263.1">
    <property type="nucleotide sequence ID" value="NZ_MLQS01000001.1"/>
</dbReference>
<dbReference type="OrthoDB" id="9776731at2"/>
<dbReference type="GO" id="GO:0016787">
    <property type="term" value="F:hydrolase activity"/>
    <property type="evidence" value="ECO:0007669"/>
    <property type="project" value="UniProtKB-KW"/>
</dbReference>
<keyword evidence="3" id="KW-0378">Hydrolase</keyword>
<feature type="binding site" evidence="1">
    <location>
        <position position="153"/>
    </location>
    <ligand>
        <name>Mn(2+)</name>
        <dbReference type="ChEBI" id="CHEBI:29035"/>
        <label>2</label>
    </ligand>
</feature>
<dbReference type="EMBL" id="MLQS01000001">
    <property type="protein sequence ID" value="OIJ21674.1"/>
    <property type="molecule type" value="Genomic_DNA"/>
</dbReference>
<feature type="binding site" evidence="1">
    <location>
        <position position="95"/>
    </location>
    <ligand>
        <name>Mn(2+)</name>
        <dbReference type="ChEBI" id="CHEBI:29035"/>
        <label>2</label>
    </ligand>
</feature>